<evidence type="ECO:0000313" key="2">
    <source>
        <dbReference type="EMBL" id="THV45528.1"/>
    </source>
</evidence>
<organism evidence="2 3">
    <name type="scientific">Botrytis galanthina</name>
    <dbReference type="NCBI Taxonomy" id="278940"/>
    <lineage>
        <taxon>Eukaryota</taxon>
        <taxon>Fungi</taxon>
        <taxon>Dikarya</taxon>
        <taxon>Ascomycota</taxon>
        <taxon>Pezizomycotina</taxon>
        <taxon>Leotiomycetes</taxon>
        <taxon>Helotiales</taxon>
        <taxon>Sclerotiniaceae</taxon>
        <taxon>Botrytis</taxon>
    </lineage>
</organism>
<comment type="caution">
    <text evidence="2">The sequence shown here is derived from an EMBL/GenBank/DDBJ whole genome shotgun (WGS) entry which is preliminary data.</text>
</comment>
<dbReference type="Proteomes" id="UP000308671">
    <property type="component" value="Unassembled WGS sequence"/>
</dbReference>
<dbReference type="AlphaFoldDB" id="A0A4S8QL89"/>
<accession>A0A4S8QL89</accession>
<evidence type="ECO:0000313" key="3">
    <source>
        <dbReference type="Proteomes" id="UP000308671"/>
    </source>
</evidence>
<name>A0A4S8QL89_9HELO</name>
<dbReference type="PANTHER" id="PTHR35910:SF1">
    <property type="entry name" value="2EXR DOMAIN-CONTAINING PROTEIN"/>
    <property type="match status" value="1"/>
</dbReference>
<dbReference type="InterPro" id="IPR045518">
    <property type="entry name" value="2EXR"/>
</dbReference>
<dbReference type="OrthoDB" id="3513892at2759"/>
<reference evidence="2 3" key="1">
    <citation type="submission" date="2017-12" db="EMBL/GenBank/DDBJ databases">
        <title>Comparative genomics of Botrytis spp.</title>
        <authorList>
            <person name="Valero-Jimenez C.A."/>
            <person name="Tapia P."/>
            <person name="Veloso J."/>
            <person name="Silva-Moreno E."/>
            <person name="Staats M."/>
            <person name="Valdes J.H."/>
            <person name="Van Kan J.A.L."/>
        </authorList>
    </citation>
    <scope>NUCLEOTIDE SEQUENCE [LARGE SCALE GENOMIC DNA]</scope>
    <source>
        <strain evidence="2 3">MUCL435</strain>
    </source>
</reference>
<protein>
    <recommendedName>
        <fullName evidence="1">2EXR domain-containing protein</fullName>
    </recommendedName>
</protein>
<dbReference type="EMBL" id="PQXL01000477">
    <property type="protein sequence ID" value="THV45528.1"/>
    <property type="molecule type" value="Genomic_DNA"/>
</dbReference>
<gene>
    <name evidence="2" type="ORF">BGAL_0478g00040</name>
</gene>
<sequence>MSGPSNPRTSFSDLPIELRLVIWNLAISPRAVVVQFNYKKKSCVSKDIPSLLLVSREARAEALQKYEISFGTRTKVNSTIYFNYELDTVVFDWESFRDSYPSRHMPYYEECCRIKRIRVSEKTLDYLVKNGMRDLTVFKEVEEVSISGCYGGVVKSREEHFLSRFSDWFMDDLDYYSSGNSRLLPRFSCLDGGRDCPRHFWFRQWNNWAGPRGIRKMAWTGMFIEAYINLGLSD</sequence>
<feature type="domain" description="2EXR" evidence="1">
    <location>
        <begin position="9"/>
        <end position="89"/>
    </location>
</feature>
<dbReference type="PANTHER" id="PTHR35910">
    <property type="entry name" value="2EXR DOMAIN-CONTAINING PROTEIN"/>
    <property type="match status" value="1"/>
</dbReference>
<dbReference type="Pfam" id="PF20150">
    <property type="entry name" value="2EXR"/>
    <property type="match status" value="1"/>
</dbReference>
<evidence type="ECO:0000259" key="1">
    <source>
        <dbReference type="Pfam" id="PF20150"/>
    </source>
</evidence>
<keyword evidence="3" id="KW-1185">Reference proteome</keyword>
<proteinExistence type="predicted"/>